<evidence type="ECO:0000256" key="1">
    <source>
        <dbReference type="SAM" id="MobiDB-lite"/>
    </source>
</evidence>
<keyword evidence="3" id="KW-1185">Reference proteome</keyword>
<protein>
    <submittedName>
        <fullName evidence="2">Uncharacterized protein</fullName>
    </submittedName>
</protein>
<dbReference type="OrthoDB" id="3622886at2759"/>
<reference evidence="2" key="1">
    <citation type="journal article" date="2020" name="Stud. Mycol.">
        <title>101 Dothideomycetes genomes: a test case for predicting lifestyles and emergence of pathogens.</title>
        <authorList>
            <person name="Haridas S."/>
            <person name="Albert R."/>
            <person name="Binder M."/>
            <person name="Bloem J."/>
            <person name="Labutti K."/>
            <person name="Salamov A."/>
            <person name="Andreopoulos B."/>
            <person name="Baker S."/>
            <person name="Barry K."/>
            <person name="Bills G."/>
            <person name="Bluhm B."/>
            <person name="Cannon C."/>
            <person name="Castanera R."/>
            <person name="Culley D."/>
            <person name="Daum C."/>
            <person name="Ezra D."/>
            <person name="Gonzalez J."/>
            <person name="Henrissat B."/>
            <person name="Kuo A."/>
            <person name="Liang C."/>
            <person name="Lipzen A."/>
            <person name="Lutzoni F."/>
            <person name="Magnuson J."/>
            <person name="Mondo S."/>
            <person name="Nolan M."/>
            <person name="Ohm R."/>
            <person name="Pangilinan J."/>
            <person name="Park H.-J."/>
            <person name="Ramirez L."/>
            <person name="Alfaro M."/>
            <person name="Sun H."/>
            <person name="Tritt A."/>
            <person name="Yoshinaga Y."/>
            <person name="Zwiers L.-H."/>
            <person name="Turgeon B."/>
            <person name="Goodwin S."/>
            <person name="Spatafora J."/>
            <person name="Crous P."/>
            <person name="Grigoriev I."/>
        </authorList>
    </citation>
    <scope>NUCLEOTIDE SEQUENCE</scope>
    <source>
        <strain evidence="2">SCOH1-5</strain>
    </source>
</reference>
<accession>A0A6A6FH52</accession>
<organism evidence="2 3">
    <name type="scientific">Cercospora zeae-maydis SCOH1-5</name>
    <dbReference type="NCBI Taxonomy" id="717836"/>
    <lineage>
        <taxon>Eukaryota</taxon>
        <taxon>Fungi</taxon>
        <taxon>Dikarya</taxon>
        <taxon>Ascomycota</taxon>
        <taxon>Pezizomycotina</taxon>
        <taxon>Dothideomycetes</taxon>
        <taxon>Dothideomycetidae</taxon>
        <taxon>Mycosphaerellales</taxon>
        <taxon>Mycosphaerellaceae</taxon>
        <taxon>Cercospora</taxon>
    </lineage>
</organism>
<gene>
    <name evidence="2" type="ORF">CERZMDRAFT_84415</name>
</gene>
<name>A0A6A6FH52_9PEZI</name>
<dbReference type="Proteomes" id="UP000799539">
    <property type="component" value="Unassembled WGS sequence"/>
</dbReference>
<proteinExistence type="predicted"/>
<evidence type="ECO:0000313" key="2">
    <source>
        <dbReference type="EMBL" id="KAF2212786.1"/>
    </source>
</evidence>
<dbReference type="AlphaFoldDB" id="A0A6A6FH52"/>
<feature type="region of interest" description="Disordered" evidence="1">
    <location>
        <begin position="1"/>
        <end position="31"/>
    </location>
</feature>
<evidence type="ECO:0000313" key="3">
    <source>
        <dbReference type="Proteomes" id="UP000799539"/>
    </source>
</evidence>
<feature type="compositionally biased region" description="Basic and acidic residues" evidence="1">
    <location>
        <begin position="1"/>
        <end position="21"/>
    </location>
</feature>
<dbReference type="EMBL" id="ML992672">
    <property type="protein sequence ID" value="KAF2212786.1"/>
    <property type="molecule type" value="Genomic_DNA"/>
</dbReference>
<sequence length="355" mass="40658">MGVTQGERRQRDRYAVKKPMEDSPPTNQHWLQRTPTDFLQQHVNREWETSSGQPLLRKIRYFSFTIRAFIFRGGKLFLTNRNSTSGLAEELTVPTDHFDVTVVAQNDDENPPLYIVNQQEERSIAEHIRTVLSARYQHPNILQNVQFLAEFSTVEPEVRRRVEAKTWGDEEIYLCDLELSIIMSKYDGSLGNGPAFRWITADDAASSIGEHELQFVAGLDKEHVQDMFSQYRTCRENQAFQEHCVEEIRTALRARWKLNDMTRSHRFGVVARSVESGIQGVVLFTMTSIDAALRKDATEIVCETLRYQIIGRFAIEAVQLKPEIEILSPAVSADGRLAVHWFDGMANGSSFWAST</sequence>